<proteinExistence type="predicted"/>
<dbReference type="EMBL" id="CAEY01001125">
    <property type="status" value="NOT_ANNOTATED_CDS"/>
    <property type="molecule type" value="Genomic_DNA"/>
</dbReference>
<evidence type="ECO:0000313" key="3">
    <source>
        <dbReference type="Proteomes" id="UP000015104"/>
    </source>
</evidence>
<dbReference type="InterPro" id="IPR024445">
    <property type="entry name" value="Tnp_ISXO2-like"/>
</dbReference>
<dbReference type="Pfam" id="PF12762">
    <property type="entry name" value="DDE_Tnp_IS1595"/>
    <property type="match status" value="1"/>
</dbReference>
<keyword evidence="3" id="KW-1185">Reference proteome</keyword>
<reference evidence="2" key="2">
    <citation type="submission" date="2016-04" db="UniProtKB">
        <authorList>
            <consortium name="EnsemblMetazoa"/>
        </authorList>
    </citation>
    <scope>IDENTIFICATION</scope>
</reference>
<dbReference type="SMART" id="SM01126">
    <property type="entry name" value="DDE_Tnp_IS1595"/>
    <property type="match status" value="1"/>
</dbReference>
<dbReference type="PANTHER" id="PTHR47163">
    <property type="entry name" value="DDE_TNP_IS1595 DOMAIN-CONTAINING PROTEIN"/>
    <property type="match status" value="1"/>
</dbReference>
<dbReference type="STRING" id="32264.A0A158P4I5"/>
<evidence type="ECO:0000313" key="2">
    <source>
        <dbReference type="EnsemblMetazoa" id="tetur03g10337.1"/>
    </source>
</evidence>
<dbReference type="EnsemblMetazoa" id="tetur03g10337.1">
    <property type="protein sequence ID" value="tetur03g10337.1"/>
    <property type="gene ID" value="tetur03g10337"/>
</dbReference>
<protein>
    <recommendedName>
        <fullName evidence="1">ISXO2-like transposase domain-containing protein</fullName>
    </recommendedName>
</protein>
<organism evidence="2 3">
    <name type="scientific">Tetranychus urticae</name>
    <name type="common">Two-spotted spider mite</name>
    <dbReference type="NCBI Taxonomy" id="32264"/>
    <lineage>
        <taxon>Eukaryota</taxon>
        <taxon>Metazoa</taxon>
        <taxon>Ecdysozoa</taxon>
        <taxon>Arthropoda</taxon>
        <taxon>Chelicerata</taxon>
        <taxon>Arachnida</taxon>
        <taxon>Acari</taxon>
        <taxon>Acariformes</taxon>
        <taxon>Trombidiformes</taxon>
        <taxon>Prostigmata</taxon>
        <taxon>Eleutherengona</taxon>
        <taxon>Raphignathae</taxon>
        <taxon>Tetranychoidea</taxon>
        <taxon>Tetranychidae</taxon>
        <taxon>Tetranychus</taxon>
    </lineage>
</organism>
<evidence type="ECO:0000259" key="1">
    <source>
        <dbReference type="SMART" id="SM01126"/>
    </source>
</evidence>
<name>A0A158P4I5_TETUR</name>
<dbReference type="NCBIfam" id="NF033547">
    <property type="entry name" value="transpos_IS1595"/>
    <property type="match status" value="1"/>
</dbReference>
<dbReference type="InterPro" id="IPR053164">
    <property type="entry name" value="IS1016-like_transposase"/>
</dbReference>
<accession>A0A158P4I5</accession>
<dbReference type="PANTHER" id="PTHR47163:SF2">
    <property type="entry name" value="SI:DKEY-17M8.2"/>
    <property type="match status" value="1"/>
</dbReference>
<feature type="domain" description="ISXO2-like transposase" evidence="1">
    <location>
        <begin position="1"/>
        <end position="147"/>
    </location>
</feature>
<sequence>MIGGTGRIVEIDETMVFKRKYNRGRLSSEQKRQVWVFGGIDRESKETFAKIVEKRDEATLLEVIKRNILPGTTIYSDGWRSYNNLNQHNYYLHDSVNHSENFLNPSNKSVHTQTIERNWRSLKNNIPKSSHGPKKDDYLIEFLYKSRYHTKNEPALNFEITLKHLQNNPFSLDQLDVFDYNA</sequence>
<dbReference type="Proteomes" id="UP000015104">
    <property type="component" value="Unassembled WGS sequence"/>
</dbReference>
<dbReference type="AlphaFoldDB" id="A0A158P4I5"/>
<reference evidence="3" key="1">
    <citation type="submission" date="2011-08" db="EMBL/GenBank/DDBJ databases">
        <authorList>
            <person name="Rombauts S."/>
        </authorList>
    </citation>
    <scope>NUCLEOTIDE SEQUENCE</scope>
    <source>
        <strain evidence="3">London</strain>
    </source>
</reference>